<name>A0A2T8HG65_9SPHI</name>
<evidence type="ECO:0000313" key="3">
    <source>
        <dbReference type="Proteomes" id="UP000245627"/>
    </source>
</evidence>
<keyword evidence="1" id="KW-1133">Transmembrane helix</keyword>
<dbReference type="OrthoDB" id="711158at2"/>
<keyword evidence="1" id="KW-0812">Transmembrane</keyword>
<dbReference type="AlphaFoldDB" id="A0A2T8HG65"/>
<gene>
    <name evidence="2" type="ORF">DC487_15045</name>
</gene>
<reference evidence="2 3" key="1">
    <citation type="submission" date="2018-04" db="EMBL/GenBank/DDBJ databases">
        <title>Sphingobacterium cortibacter sp. nov.</title>
        <authorList>
            <person name="Li Y."/>
        </authorList>
    </citation>
    <scope>NUCLEOTIDE SEQUENCE [LARGE SCALE GENOMIC DNA]</scope>
    <source>
        <strain evidence="2 3">2c-3</strain>
    </source>
</reference>
<dbReference type="Proteomes" id="UP000245627">
    <property type="component" value="Unassembled WGS sequence"/>
</dbReference>
<dbReference type="RefSeq" id="WP_116776792.1">
    <property type="nucleotide sequence ID" value="NZ_QDKG01000006.1"/>
</dbReference>
<keyword evidence="1" id="KW-0472">Membrane</keyword>
<accession>A0A2T8HG65</accession>
<evidence type="ECO:0000313" key="2">
    <source>
        <dbReference type="EMBL" id="PVH24394.1"/>
    </source>
</evidence>
<sequence>MSDTKYEIRSEEMSTLLKKTPHGVVTKGNFIVLIILTIFFFLLNHYSATDIVKLTGHVDRIFIDDQSKNLMNFSIVVSNIKDSKIENNTNFEYKFKNTNDIKVYTLLGKVDSIIYKTSKVSIFYVTAHYSSPLKEKSSGYLFIDRKEKTFFSKILTSISNP</sequence>
<evidence type="ECO:0000256" key="1">
    <source>
        <dbReference type="SAM" id="Phobius"/>
    </source>
</evidence>
<keyword evidence="3" id="KW-1185">Reference proteome</keyword>
<dbReference type="EMBL" id="QDKG01000006">
    <property type="protein sequence ID" value="PVH24394.1"/>
    <property type="molecule type" value="Genomic_DNA"/>
</dbReference>
<proteinExistence type="predicted"/>
<comment type="caution">
    <text evidence="2">The sequence shown here is derived from an EMBL/GenBank/DDBJ whole genome shotgun (WGS) entry which is preliminary data.</text>
</comment>
<protein>
    <submittedName>
        <fullName evidence="2">Uncharacterized protein</fullName>
    </submittedName>
</protein>
<organism evidence="2 3">
    <name type="scientific">Sphingobacterium corticibacter</name>
    <dbReference type="NCBI Taxonomy" id="2171749"/>
    <lineage>
        <taxon>Bacteria</taxon>
        <taxon>Pseudomonadati</taxon>
        <taxon>Bacteroidota</taxon>
        <taxon>Sphingobacteriia</taxon>
        <taxon>Sphingobacteriales</taxon>
        <taxon>Sphingobacteriaceae</taxon>
        <taxon>Sphingobacterium</taxon>
    </lineage>
</organism>
<feature type="transmembrane region" description="Helical" evidence="1">
    <location>
        <begin position="24"/>
        <end position="43"/>
    </location>
</feature>